<proteinExistence type="predicted"/>
<keyword evidence="1" id="KW-0472">Membrane</keyword>
<dbReference type="Proteomes" id="UP001195483">
    <property type="component" value="Unassembled WGS sequence"/>
</dbReference>
<organism evidence="2 3">
    <name type="scientific">Potamilus streckersoni</name>
    <dbReference type="NCBI Taxonomy" id="2493646"/>
    <lineage>
        <taxon>Eukaryota</taxon>
        <taxon>Metazoa</taxon>
        <taxon>Spiralia</taxon>
        <taxon>Lophotrochozoa</taxon>
        <taxon>Mollusca</taxon>
        <taxon>Bivalvia</taxon>
        <taxon>Autobranchia</taxon>
        <taxon>Heteroconchia</taxon>
        <taxon>Palaeoheterodonta</taxon>
        <taxon>Unionida</taxon>
        <taxon>Unionoidea</taxon>
        <taxon>Unionidae</taxon>
        <taxon>Ambleminae</taxon>
        <taxon>Lampsilini</taxon>
        <taxon>Potamilus</taxon>
    </lineage>
</organism>
<dbReference type="CDD" id="cd22823">
    <property type="entry name" value="Gal_Rha_Lectin"/>
    <property type="match status" value="1"/>
</dbReference>
<keyword evidence="1" id="KW-0812">Transmembrane</keyword>
<evidence type="ECO:0000256" key="1">
    <source>
        <dbReference type="SAM" id="Phobius"/>
    </source>
</evidence>
<dbReference type="AlphaFoldDB" id="A0AAE0T1G5"/>
<feature type="transmembrane region" description="Helical" evidence="1">
    <location>
        <begin position="297"/>
        <end position="319"/>
    </location>
</feature>
<sequence>MENKSCVQTTALPYLISVDEKYRSDGKNTTACFAKPGCDSFKLMCLGDQKIQITGAEYRYIHNTTNRARDMCCPLNINDGKANYSYTNAVVLFKTCSGKTGCFENRAPTPKENERQPWNVDKYIHVSYDCILDENIIDMCQVLNRQAAEIDIIFQGTLASTNAMTTCVCYVQSQPKIYYELIDVRLFTNVTTDGAYICLNSTFMISESLIKCHHDHNDRSFIYMNSPEFTGEISAKPDLSEVLRLTFTQNTRPEMVWVKFRADNSFKLYCNSRPMTTSTGSTITEKGKDDKSKSVPIIIGVVVAAIVVTAVVAVALIMLRRRQRMHTENNTHISDLPNLLINHTHKSCKVACDSNADGKTTNYESISDDSSLTYSQPIKKSIDIRGIHESTKKFGEISAGEYDRIEFEMNNIIKSSNYDFLPAEERKVGDDTYSYVSNQPNSLTTAKSSSSDYSHCTPCSNDTLRNYDDYAHVDLERQCKNNQQPKTYEDSSYSHIDFDDTKHPLRNGKTIIDENESELKKISE</sequence>
<evidence type="ECO:0000313" key="2">
    <source>
        <dbReference type="EMBL" id="KAK3601971.1"/>
    </source>
</evidence>
<protein>
    <submittedName>
        <fullName evidence="2">Uncharacterized protein</fullName>
    </submittedName>
</protein>
<reference evidence="2" key="1">
    <citation type="journal article" date="2021" name="Genome Biol. Evol.">
        <title>A High-Quality Reference Genome for a Parasitic Bivalve with Doubly Uniparental Inheritance (Bivalvia: Unionida).</title>
        <authorList>
            <person name="Smith C.H."/>
        </authorList>
    </citation>
    <scope>NUCLEOTIDE SEQUENCE</scope>
    <source>
        <strain evidence="2">CHS0354</strain>
    </source>
</reference>
<keyword evidence="3" id="KW-1185">Reference proteome</keyword>
<name>A0AAE0T1G5_9BIVA</name>
<reference evidence="2" key="3">
    <citation type="submission" date="2023-05" db="EMBL/GenBank/DDBJ databases">
        <authorList>
            <person name="Smith C.H."/>
        </authorList>
    </citation>
    <scope>NUCLEOTIDE SEQUENCE</scope>
    <source>
        <strain evidence="2">CHS0354</strain>
        <tissue evidence="2">Mantle</tissue>
    </source>
</reference>
<keyword evidence="1" id="KW-1133">Transmembrane helix</keyword>
<accession>A0AAE0T1G5</accession>
<dbReference type="EMBL" id="JAEAOA010001985">
    <property type="protein sequence ID" value="KAK3601971.1"/>
    <property type="molecule type" value="Genomic_DNA"/>
</dbReference>
<evidence type="ECO:0000313" key="3">
    <source>
        <dbReference type="Proteomes" id="UP001195483"/>
    </source>
</evidence>
<comment type="caution">
    <text evidence="2">The sequence shown here is derived from an EMBL/GenBank/DDBJ whole genome shotgun (WGS) entry which is preliminary data.</text>
</comment>
<gene>
    <name evidence="2" type="ORF">CHS0354_034040</name>
</gene>
<reference evidence="2" key="2">
    <citation type="journal article" date="2021" name="Genome Biol. Evol.">
        <title>Developing a high-quality reference genome for a parasitic bivalve with doubly uniparental inheritance (Bivalvia: Unionida).</title>
        <authorList>
            <person name="Smith C.H."/>
        </authorList>
    </citation>
    <scope>NUCLEOTIDE SEQUENCE</scope>
    <source>
        <strain evidence="2">CHS0354</strain>
        <tissue evidence="2">Mantle</tissue>
    </source>
</reference>